<name>A0A0A8YFG8_ARUDO</name>
<dbReference type="AlphaFoldDB" id="A0A0A8YFG8"/>
<reference evidence="1" key="2">
    <citation type="journal article" date="2015" name="Data Brief">
        <title>Shoot transcriptome of the giant reed, Arundo donax.</title>
        <authorList>
            <person name="Barrero R.A."/>
            <person name="Guerrero F.D."/>
            <person name="Moolhuijzen P."/>
            <person name="Goolsby J.A."/>
            <person name="Tidwell J."/>
            <person name="Bellgard S.E."/>
            <person name="Bellgard M.I."/>
        </authorList>
    </citation>
    <scope>NUCLEOTIDE SEQUENCE</scope>
    <source>
        <tissue evidence="1">Shoot tissue taken approximately 20 cm above the soil surface</tissue>
    </source>
</reference>
<accession>A0A0A8YFG8</accession>
<proteinExistence type="predicted"/>
<sequence>MHIAGARGENPVLVGTPVRAEPSLRPDLVHALATPDLVATLAPGGVPVRLPVLRRGVQQAVRIAGLLLTFLEEIQDATMTAAALPSSVVLELKDLSRSGDSHPRASCCCAPYPWLVRD</sequence>
<evidence type="ECO:0000313" key="1">
    <source>
        <dbReference type="EMBL" id="JAD24443.1"/>
    </source>
</evidence>
<reference evidence="1" key="1">
    <citation type="submission" date="2014-09" db="EMBL/GenBank/DDBJ databases">
        <authorList>
            <person name="Magalhaes I.L.F."/>
            <person name="Oliveira U."/>
            <person name="Santos F.R."/>
            <person name="Vidigal T.H.D.A."/>
            <person name="Brescovit A.D."/>
            <person name="Santos A.J."/>
        </authorList>
    </citation>
    <scope>NUCLEOTIDE SEQUENCE</scope>
    <source>
        <tissue evidence="1">Shoot tissue taken approximately 20 cm above the soil surface</tissue>
    </source>
</reference>
<protein>
    <submittedName>
        <fullName evidence="1">Uncharacterized protein</fullName>
    </submittedName>
</protein>
<dbReference type="EMBL" id="GBRH01273452">
    <property type="protein sequence ID" value="JAD24443.1"/>
    <property type="molecule type" value="Transcribed_RNA"/>
</dbReference>
<organism evidence="1">
    <name type="scientific">Arundo donax</name>
    <name type="common">Giant reed</name>
    <name type="synonym">Donax arundinaceus</name>
    <dbReference type="NCBI Taxonomy" id="35708"/>
    <lineage>
        <taxon>Eukaryota</taxon>
        <taxon>Viridiplantae</taxon>
        <taxon>Streptophyta</taxon>
        <taxon>Embryophyta</taxon>
        <taxon>Tracheophyta</taxon>
        <taxon>Spermatophyta</taxon>
        <taxon>Magnoliopsida</taxon>
        <taxon>Liliopsida</taxon>
        <taxon>Poales</taxon>
        <taxon>Poaceae</taxon>
        <taxon>PACMAD clade</taxon>
        <taxon>Arundinoideae</taxon>
        <taxon>Arundineae</taxon>
        <taxon>Arundo</taxon>
    </lineage>
</organism>